<dbReference type="EMBL" id="UINC01087132">
    <property type="protein sequence ID" value="SVC36239.1"/>
    <property type="molecule type" value="Genomic_DNA"/>
</dbReference>
<accession>A0A382LHS6</accession>
<dbReference type="Pfam" id="PF14306">
    <property type="entry name" value="PUA_2"/>
    <property type="match status" value="1"/>
</dbReference>
<reference evidence="2" key="1">
    <citation type="submission" date="2018-05" db="EMBL/GenBank/DDBJ databases">
        <authorList>
            <person name="Lanie J.A."/>
            <person name="Ng W.-L."/>
            <person name="Kazmierczak K.M."/>
            <person name="Andrzejewski T.M."/>
            <person name="Davidsen T.M."/>
            <person name="Wayne K.J."/>
            <person name="Tettelin H."/>
            <person name="Glass J.I."/>
            <person name="Rusch D."/>
            <person name="Podicherti R."/>
            <person name="Tsui H.-C.T."/>
            <person name="Winkler M.E."/>
        </authorList>
    </citation>
    <scope>NUCLEOTIDE SEQUENCE</scope>
</reference>
<dbReference type="InterPro" id="IPR015947">
    <property type="entry name" value="PUA-like_sf"/>
</dbReference>
<dbReference type="InterPro" id="IPR025980">
    <property type="entry name" value="ATP-Sase_PUA-like_dom"/>
</dbReference>
<evidence type="ECO:0000259" key="1">
    <source>
        <dbReference type="Pfam" id="PF14306"/>
    </source>
</evidence>
<dbReference type="SUPFAM" id="SSF88697">
    <property type="entry name" value="PUA domain-like"/>
    <property type="match status" value="1"/>
</dbReference>
<dbReference type="Gene3D" id="3.10.400.10">
    <property type="entry name" value="Sulfate adenylyltransferase"/>
    <property type="match status" value="1"/>
</dbReference>
<feature type="non-terminal residue" evidence="2">
    <location>
        <position position="85"/>
    </location>
</feature>
<evidence type="ECO:0000313" key="2">
    <source>
        <dbReference type="EMBL" id="SVC36239.1"/>
    </source>
</evidence>
<feature type="non-terminal residue" evidence="2">
    <location>
        <position position="1"/>
    </location>
</feature>
<dbReference type="PANTHER" id="PTHR43509">
    <property type="match status" value="1"/>
</dbReference>
<gene>
    <name evidence="2" type="ORF">METZ01_LOCUS289093</name>
</gene>
<dbReference type="AlphaFoldDB" id="A0A382LHS6"/>
<feature type="domain" description="ATP-sulfurylase PUA-like" evidence="1">
    <location>
        <begin position="1"/>
        <end position="80"/>
    </location>
</feature>
<proteinExistence type="predicted"/>
<sequence>MKEITLNQNQFFEVDKISNGSYHPLNGFMTENEFYSVIENYVLPDGRLFSIPIILDITKESANDLKINSNVKLLYDNNEIGEILV</sequence>
<protein>
    <recommendedName>
        <fullName evidence="1">ATP-sulfurylase PUA-like domain-containing protein</fullName>
    </recommendedName>
</protein>
<dbReference type="PANTHER" id="PTHR43509:SF1">
    <property type="entry name" value="SULFATE ADENYLYLTRANSFERASE"/>
    <property type="match status" value="1"/>
</dbReference>
<name>A0A382LHS6_9ZZZZ</name>
<organism evidence="2">
    <name type="scientific">marine metagenome</name>
    <dbReference type="NCBI Taxonomy" id="408172"/>
    <lineage>
        <taxon>unclassified sequences</taxon>
        <taxon>metagenomes</taxon>
        <taxon>ecological metagenomes</taxon>
    </lineage>
</organism>